<dbReference type="InterPro" id="IPR058240">
    <property type="entry name" value="rSAM_sf"/>
</dbReference>
<evidence type="ECO:0000313" key="7">
    <source>
        <dbReference type="Proteomes" id="UP000319836"/>
    </source>
</evidence>
<evidence type="ECO:0000259" key="5">
    <source>
        <dbReference type="PROSITE" id="PS51918"/>
    </source>
</evidence>
<dbReference type="GO" id="GO:0046872">
    <property type="term" value="F:metal ion binding"/>
    <property type="evidence" value="ECO:0007669"/>
    <property type="project" value="UniProtKB-KW"/>
</dbReference>
<dbReference type="GO" id="GO:0051536">
    <property type="term" value="F:iron-sulfur cluster binding"/>
    <property type="evidence" value="ECO:0007669"/>
    <property type="project" value="UniProtKB-KW"/>
</dbReference>
<accession>A0A538U4D7</accession>
<dbReference type="InterPro" id="IPR007197">
    <property type="entry name" value="rSAM"/>
</dbReference>
<evidence type="ECO:0000256" key="4">
    <source>
        <dbReference type="ARBA" id="ARBA00023014"/>
    </source>
</evidence>
<dbReference type="Proteomes" id="UP000319836">
    <property type="component" value="Unassembled WGS sequence"/>
</dbReference>
<comment type="caution">
    <text evidence="6">The sequence shown here is derived from an EMBL/GenBank/DDBJ whole genome shotgun (WGS) entry which is preliminary data.</text>
</comment>
<evidence type="ECO:0000313" key="6">
    <source>
        <dbReference type="EMBL" id="TMQ70721.1"/>
    </source>
</evidence>
<organism evidence="6 7">
    <name type="scientific">Eiseniibacteriota bacterium</name>
    <dbReference type="NCBI Taxonomy" id="2212470"/>
    <lineage>
        <taxon>Bacteria</taxon>
        <taxon>Candidatus Eiseniibacteriota</taxon>
    </lineage>
</organism>
<dbReference type="InterPro" id="IPR013785">
    <property type="entry name" value="Aldolase_TIM"/>
</dbReference>
<reference evidence="6 7" key="1">
    <citation type="journal article" date="2019" name="Nat. Microbiol.">
        <title>Mediterranean grassland soil C-N compound turnover is dependent on rainfall and depth, and is mediated by genomically divergent microorganisms.</title>
        <authorList>
            <person name="Diamond S."/>
            <person name="Andeer P.F."/>
            <person name="Li Z."/>
            <person name="Crits-Christoph A."/>
            <person name="Burstein D."/>
            <person name="Anantharaman K."/>
            <person name="Lane K.R."/>
            <person name="Thomas B.C."/>
            <person name="Pan C."/>
            <person name="Northen T.R."/>
            <person name="Banfield J.F."/>
        </authorList>
    </citation>
    <scope>NUCLEOTIDE SEQUENCE [LARGE SCALE GENOMIC DNA]</scope>
    <source>
        <strain evidence="6">WS_10</strain>
    </source>
</reference>
<dbReference type="SFLD" id="SFLDS00029">
    <property type="entry name" value="Radical_SAM"/>
    <property type="match status" value="1"/>
</dbReference>
<dbReference type="PANTHER" id="PTHR11228">
    <property type="entry name" value="RADICAL SAM DOMAIN PROTEIN"/>
    <property type="match status" value="1"/>
</dbReference>
<dbReference type="InterPro" id="IPR050377">
    <property type="entry name" value="Radical_SAM_PqqE_MftC-like"/>
</dbReference>
<dbReference type="CDD" id="cd01335">
    <property type="entry name" value="Radical_SAM"/>
    <property type="match status" value="1"/>
</dbReference>
<dbReference type="SFLD" id="SFLDG01067">
    <property type="entry name" value="SPASM/twitch_domain_containing"/>
    <property type="match status" value="1"/>
</dbReference>
<keyword evidence="4" id="KW-0411">Iron-sulfur</keyword>
<proteinExistence type="predicted"/>
<keyword evidence="2" id="KW-0479">Metal-binding</keyword>
<keyword evidence="1" id="KW-0949">S-adenosyl-L-methionine</keyword>
<name>A0A538U4D7_UNCEI</name>
<gene>
    <name evidence="6" type="ORF">E6K80_07640</name>
</gene>
<sequence length="326" mass="35609">MGQLAVRQSVSRPRTIRISFGESGDRARSPMSLLQIEPASSPAPRQPLVHLDALWLQVAGTVCNLRCTHCFVSCGPANHSHTLMSRDEVRAHVEDALALGVRELYFTGGEPFLHPEMSAIMDDCLPLLPCTVLTNGTLFTPGRLAALARASEGSRHSLELRVSLDGWKAEDHDRLRGEGTFERTLAGLVAADRAGLVPIVAVTHAIDEDTDALVGRYQELLRGVGIARPRLKLVPLFRLGREAMRARSYEEPETLIGLSDEALDPERLQCGHSRAVTTRGVYVCPLLVEEPRAHMGARLTDALGSFPLFHGACFTCHRTGMTCANH</sequence>
<dbReference type="PROSITE" id="PS51918">
    <property type="entry name" value="RADICAL_SAM"/>
    <property type="match status" value="1"/>
</dbReference>
<evidence type="ECO:0000256" key="3">
    <source>
        <dbReference type="ARBA" id="ARBA00023004"/>
    </source>
</evidence>
<evidence type="ECO:0000256" key="1">
    <source>
        <dbReference type="ARBA" id="ARBA00022691"/>
    </source>
</evidence>
<feature type="domain" description="Radical SAM core" evidence="5">
    <location>
        <begin position="46"/>
        <end position="275"/>
    </location>
</feature>
<keyword evidence="3" id="KW-0408">Iron</keyword>
<dbReference type="AlphaFoldDB" id="A0A538U4D7"/>
<dbReference type="Gene3D" id="3.20.20.70">
    <property type="entry name" value="Aldolase class I"/>
    <property type="match status" value="1"/>
</dbReference>
<evidence type="ECO:0000256" key="2">
    <source>
        <dbReference type="ARBA" id="ARBA00022723"/>
    </source>
</evidence>
<protein>
    <submittedName>
        <fullName evidence="6">Radical SAM protein</fullName>
    </submittedName>
</protein>
<dbReference type="GO" id="GO:0003824">
    <property type="term" value="F:catalytic activity"/>
    <property type="evidence" value="ECO:0007669"/>
    <property type="project" value="InterPro"/>
</dbReference>
<dbReference type="SUPFAM" id="SSF102114">
    <property type="entry name" value="Radical SAM enzymes"/>
    <property type="match status" value="1"/>
</dbReference>
<dbReference type="PANTHER" id="PTHR11228:SF7">
    <property type="entry name" value="PQQA PEPTIDE CYCLASE"/>
    <property type="match status" value="1"/>
</dbReference>
<dbReference type="EMBL" id="VBPA01000185">
    <property type="protein sequence ID" value="TMQ70721.1"/>
    <property type="molecule type" value="Genomic_DNA"/>
</dbReference>
<dbReference type="Pfam" id="PF04055">
    <property type="entry name" value="Radical_SAM"/>
    <property type="match status" value="1"/>
</dbReference>